<reference evidence="4" key="1">
    <citation type="submission" date="2023-07" db="EMBL/GenBank/DDBJ databases">
        <title>30 novel species of actinomycetes from the DSMZ collection.</title>
        <authorList>
            <person name="Nouioui I."/>
        </authorList>
    </citation>
    <scope>NUCLEOTIDE SEQUENCE [LARGE SCALE GENOMIC DNA]</scope>
    <source>
        <strain evidence="4">DSM 46792</strain>
    </source>
</reference>
<feature type="transmembrane region" description="Helical" evidence="2">
    <location>
        <begin position="20"/>
        <end position="39"/>
    </location>
</feature>
<dbReference type="EMBL" id="JAVREI010000001">
    <property type="protein sequence ID" value="MDT0274761.1"/>
    <property type="molecule type" value="Genomic_DNA"/>
</dbReference>
<proteinExistence type="predicted"/>
<protein>
    <recommendedName>
        <fullName evidence="5">tRNA_anti-like</fullName>
    </recommendedName>
</protein>
<feature type="region of interest" description="Disordered" evidence="1">
    <location>
        <begin position="49"/>
        <end position="73"/>
    </location>
</feature>
<evidence type="ECO:0000313" key="4">
    <source>
        <dbReference type="Proteomes" id="UP001183222"/>
    </source>
</evidence>
<dbReference type="Proteomes" id="UP001183222">
    <property type="component" value="Unassembled WGS sequence"/>
</dbReference>
<name>A0ABU2K3I6_9ACTN</name>
<evidence type="ECO:0000313" key="3">
    <source>
        <dbReference type="EMBL" id="MDT0274761.1"/>
    </source>
</evidence>
<keyword evidence="4" id="KW-1185">Reference proteome</keyword>
<evidence type="ECO:0000256" key="2">
    <source>
        <dbReference type="SAM" id="Phobius"/>
    </source>
</evidence>
<sequence>MTAPRTTGATAAGEHDKRTLWPWLLLATLLAGLLVWWLVAAMDGDGDDVDPGASTAIEETSDPAGDDAESTADAATPVGGTFLVDGRGLFDPSTDLAASVGRTVEADTVFVVAVVADDAFLAGRDASQNILVRLTGSAGGGGLPSDLRAGEQISFSGTLAQVDQALLSELALFAEAPDIQPGDYYVRAEEISPVD</sequence>
<comment type="caution">
    <text evidence="3">The sequence shown here is derived from an EMBL/GenBank/DDBJ whole genome shotgun (WGS) entry which is preliminary data.</text>
</comment>
<gene>
    <name evidence="3" type="ORF">RM425_02500</name>
</gene>
<keyword evidence="2" id="KW-0472">Membrane</keyword>
<accession>A0ABU2K3I6</accession>
<keyword evidence="2" id="KW-1133">Transmembrane helix</keyword>
<evidence type="ECO:0008006" key="5">
    <source>
        <dbReference type="Google" id="ProtNLM"/>
    </source>
</evidence>
<keyword evidence="2" id="KW-0812">Transmembrane</keyword>
<feature type="compositionally biased region" description="Acidic residues" evidence="1">
    <location>
        <begin position="59"/>
        <end position="70"/>
    </location>
</feature>
<organism evidence="3 4">
    <name type="scientific">Blastococcus goldschmidtiae</name>
    <dbReference type="NCBI Taxonomy" id="3075546"/>
    <lineage>
        <taxon>Bacteria</taxon>
        <taxon>Bacillati</taxon>
        <taxon>Actinomycetota</taxon>
        <taxon>Actinomycetes</taxon>
        <taxon>Geodermatophilales</taxon>
        <taxon>Geodermatophilaceae</taxon>
        <taxon>Blastococcus</taxon>
    </lineage>
</organism>
<evidence type="ECO:0000256" key="1">
    <source>
        <dbReference type="SAM" id="MobiDB-lite"/>
    </source>
</evidence>
<dbReference type="RefSeq" id="WP_311343603.1">
    <property type="nucleotide sequence ID" value="NZ_JAVREI010000001.1"/>
</dbReference>